<dbReference type="AlphaFoldDB" id="A0A420WL48"/>
<reference evidence="4 5" key="1">
    <citation type="submission" date="2018-10" db="EMBL/GenBank/DDBJ databases">
        <title>Genomic Encyclopedia of Type Strains, Phase IV (KMG-IV): sequencing the most valuable type-strain genomes for metagenomic binning, comparative biology and taxonomic classification.</title>
        <authorList>
            <person name="Goeker M."/>
        </authorList>
    </citation>
    <scope>NUCLEOTIDE SEQUENCE [LARGE SCALE GENOMIC DNA]</scope>
    <source>
        <strain evidence="4 5">DSM 22008</strain>
    </source>
</reference>
<protein>
    <submittedName>
        <fullName evidence="4">DNA processing protein</fullName>
    </submittedName>
</protein>
<feature type="domain" description="Smf/DprA SLOG" evidence="2">
    <location>
        <begin position="81"/>
        <end position="287"/>
    </location>
</feature>
<dbReference type="SUPFAM" id="SSF102405">
    <property type="entry name" value="MCP/YpsA-like"/>
    <property type="match status" value="1"/>
</dbReference>
<evidence type="ECO:0000259" key="3">
    <source>
        <dbReference type="Pfam" id="PF17782"/>
    </source>
</evidence>
<dbReference type="Gene3D" id="3.40.50.450">
    <property type="match status" value="1"/>
</dbReference>
<evidence type="ECO:0000256" key="1">
    <source>
        <dbReference type="ARBA" id="ARBA00006525"/>
    </source>
</evidence>
<evidence type="ECO:0000313" key="5">
    <source>
        <dbReference type="Proteomes" id="UP000282211"/>
    </source>
</evidence>
<dbReference type="Pfam" id="PF17782">
    <property type="entry name" value="WHD_DprA"/>
    <property type="match status" value="1"/>
</dbReference>
<dbReference type="Gene3D" id="1.10.10.10">
    <property type="entry name" value="Winged helix-like DNA-binding domain superfamily/Winged helix DNA-binding domain"/>
    <property type="match status" value="1"/>
</dbReference>
<dbReference type="RefSeq" id="WP_121099493.1">
    <property type="nucleotide sequence ID" value="NZ_RBII01000001.1"/>
</dbReference>
<dbReference type="PANTHER" id="PTHR43022:SF1">
    <property type="entry name" value="PROTEIN SMF"/>
    <property type="match status" value="1"/>
</dbReference>
<dbReference type="Proteomes" id="UP000282211">
    <property type="component" value="Unassembled WGS sequence"/>
</dbReference>
<dbReference type="InParanoid" id="A0A420WL48"/>
<accession>A0A420WL48</accession>
<dbReference type="InterPro" id="IPR057666">
    <property type="entry name" value="DrpA_SLOG"/>
</dbReference>
<comment type="caution">
    <text evidence="4">The sequence shown here is derived from an EMBL/GenBank/DDBJ whole genome shotgun (WGS) entry which is preliminary data.</text>
</comment>
<dbReference type="OrthoDB" id="9785707at2"/>
<name>A0A420WL48_9PROT</name>
<feature type="domain" description="DprA winged helix" evidence="3">
    <location>
        <begin position="321"/>
        <end position="366"/>
    </location>
</feature>
<keyword evidence="5" id="KW-1185">Reference proteome</keyword>
<evidence type="ECO:0000259" key="2">
    <source>
        <dbReference type="Pfam" id="PF02481"/>
    </source>
</evidence>
<evidence type="ECO:0000313" key="4">
    <source>
        <dbReference type="EMBL" id="RKQ71748.1"/>
    </source>
</evidence>
<dbReference type="FunCoup" id="A0A420WL48">
    <property type="interactions" value="303"/>
</dbReference>
<dbReference type="InterPro" id="IPR003488">
    <property type="entry name" value="DprA"/>
</dbReference>
<dbReference type="NCBIfam" id="TIGR00732">
    <property type="entry name" value="dprA"/>
    <property type="match status" value="1"/>
</dbReference>
<dbReference type="GO" id="GO:0009294">
    <property type="term" value="P:DNA-mediated transformation"/>
    <property type="evidence" value="ECO:0007669"/>
    <property type="project" value="InterPro"/>
</dbReference>
<gene>
    <name evidence="4" type="ORF">DES40_1078</name>
</gene>
<dbReference type="InterPro" id="IPR036388">
    <property type="entry name" value="WH-like_DNA-bd_sf"/>
</dbReference>
<proteinExistence type="inferred from homology"/>
<dbReference type="InterPro" id="IPR041614">
    <property type="entry name" value="DprA_WH"/>
</dbReference>
<dbReference type="PANTHER" id="PTHR43022">
    <property type="entry name" value="PROTEIN SMF"/>
    <property type="match status" value="1"/>
</dbReference>
<comment type="similarity">
    <text evidence="1">Belongs to the DprA/Smf family.</text>
</comment>
<dbReference type="Pfam" id="PF02481">
    <property type="entry name" value="DNA_processg_A"/>
    <property type="match status" value="1"/>
</dbReference>
<organism evidence="4 5">
    <name type="scientific">Litorimonas taeanensis</name>
    <dbReference type="NCBI Taxonomy" id="568099"/>
    <lineage>
        <taxon>Bacteria</taxon>
        <taxon>Pseudomonadati</taxon>
        <taxon>Pseudomonadota</taxon>
        <taxon>Alphaproteobacteria</taxon>
        <taxon>Maricaulales</taxon>
        <taxon>Robiginitomaculaceae</taxon>
    </lineage>
</organism>
<dbReference type="EMBL" id="RBII01000001">
    <property type="protein sequence ID" value="RKQ71748.1"/>
    <property type="molecule type" value="Genomic_DNA"/>
</dbReference>
<dbReference type="Pfam" id="PF21102">
    <property type="entry name" value="DprA_N"/>
    <property type="match status" value="1"/>
</dbReference>
<sequence length="377" mass="40739">MNLNSHLSHRLSFTEKRDWLRLTRTQTVGPVAFRDLLLRYGSAGKALEALPSLIRKKDIKPPSLEQVEAELEASESLGIRLIAACEPDYPAYLRAINPPPPIISVWGKVDLLSQNCVAIIGSRNASANGQRFAANMAAELGEAGFVIVSGLARGIDTCAHHAALQTGTIGVLGGGVDHIYPRQNEELHLKMRQEGALISESPLGYRASARDFPRRNRIISGLSRGVVVIEAAERSGTLITARYAAEQGREVMAAPGSPLDPRTKGCNRLIRQGAALIENAQDVIECLESLSGPDLQTHLLETENPFQPPVFDWEGASSAIEKAKSELLSLLSPTPTLRDDIIRATDIPTPIINAALLELELNAEISVESDGKIAAVY</sequence>